<dbReference type="AlphaFoldDB" id="A0A0E9WT67"/>
<reference evidence="1" key="1">
    <citation type="submission" date="2014-11" db="EMBL/GenBank/DDBJ databases">
        <authorList>
            <person name="Amaro Gonzalez C."/>
        </authorList>
    </citation>
    <scope>NUCLEOTIDE SEQUENCE</scope>
</reference>
<dbReference type="EMBL" id="GBXM01014958">
    <property type="protein sequence ID" value="JAH93619.1"/>
    <property type="molecule type" value="Transcribed_RNA"/>
</dbReference>
<reference evidence="1" key="2">
    <citation type="journal article" date="2015" name="Fish Shellfish Immunol.">
        <title>Early steps in the European eel (Anguilla anguilla)-Vibrio vulnificus interaction in the gills: Role of the RtxA13 toxin.</title>
        <authorList>
            <person name="Callol A."/>
            <person name="Pajuelo D."/>
            <person name="Ebbesson L."/>
            <person name="Teles M."/>
            <person name="MacKenzie S."/>
            <person name="Amaro C."/>
        </authorList>
    </citation>
    <scope>NUCLEOTIDE SEQUENCE</scope>
</reference>
<evidence type="ECO:0000313" key="1">
    <source>
        <dbReference type="EMBL" id="JAH93619.1"/>
    </source>
</evidence>
<organism evidence="1">
    <name type="scientific">Anguilla anguilla</name>
    <name type="common">European freshwater eel</name>
    <name type="synonym">Muraena anguilla</name>
    <dbReference type="NCBI Taxonomy" id="7936"/>
    <lineage>
        <taxon>Eukaryota</taxon>
        <taxon>Metazoa</taxon>
        <taxon>Chordata</taxon>
        <taxon>Craniata</taxon>
        <taxon>Vertebrata</taxon>
        <taxon>Euteleostomi</taxon>
        <taxon>Actinopterygii</taxon>
        <taxon>Neopterygii</taxon>
        <taxon>Teleostei</taxon>
        <taxon>Anguilliformes</taxon>
        <taxon>Anguillidae</taxon>
        <taxon>Anguilla</taxon>
    </lineage>
</organism>
<proteinExistence type="predicted"/>
<name>A0A0E9WT67_ANGAN</name>
<sequence>MSFCIHVYVSFYVQLPKAKAHVFPKLLLFFLVNVKT</sequence>
<protein>
    <submittedName>
        <fullName evidence="1">Uncharacterized protein</fullName>
    </submittedName>
</protein>
<accession>A0A0E9WT67</accession>